<gene>
    <name evidence="1" type="ORF">BRARA_G00185</name>
</gene>
<accession>A0A397YS01</accession>
<dbReference type="Proteomes" id="UP000264353">
    <property type="component" value="Chromosome A7"/>
</dbReference>
<evidence type="ECO:0000313" key="1">
    <source>
        <dbReference type="EMBL" id="RID52743.1"/>
    </source>
</evidence>
<dbReference type="AlphaFoldDB" id="A0A397YS01"/>
<dbReference type="EMBL" id="CM010634">
    <property type="protein sequence ID" value="RID52743.1"/>
    <property type="molecule type" value="Genomic_DNA"/>
</dbReference>
<protein>
    <submittedName>
        <fullName evidence="1">Uncharacterized protein</fullName>
    </submittedName>
</protein>
<proteinExistence type="predicted"/>
<reference evidence="1 2" key="1">
    <citation type="submission" date="2018-06" db="EMBL/GenBank/DDBJ databases">
        <title>WGS assembly of Brassica rapa FPsc.</title>
        <authorList>
            <person name="Bowman J."/>
            <person name="Kohchi T."/>
            <person name="Yamato K."/>
            <person name="Jenkins J."/>
            <person name="Shu S."/>
            <person name="Ishizaki K."/>
            <person name="Yamaoka S."/>
            <person name="Nishihama R."/>
            <person name="Nakamura Y."/>
            <person name="Berger F."/>
            <person name="Adam C."/>
            <person name="Aki S."/>
            <person name="Althoff F."/>
            <person name="Araki T."/>
            <person name="Arteaga-Vazquez M."/>
            <person name="Balasubrmanian S."/>
            <person name="Bauer D."/>
            <person name="Boehm C."/>
            <person name="Briginshaw L."/>
            <person name="Caballero-Perez J."/>
            <person name="Catarino B."/>
            <person name="Chen F."/>
            <person name="Chiyoda S."/>
            <person name="Chovatia M."/>
            <person name="Davies K."/>
            <person name="Delmans M."/>
            <person name="Demura T."/>
            <person name="Dierschke T."/>
            <person name="Dolan L."/>
            <person name="Dorantes-Acosta A."/>
            <person name="Eklund D."/>
            <person name="Florent S."/>
            <person name="Flores-Sandoval E."/>
            <person name="Fujiyama A."/>
            <person name="Fukuzawa H."/>
            <person name="Galik B."/>
            <person name="Grimanelli D."/>
            <person name="Grimwood J."/>
            <person name="Grossniklaus U."/>
            <person name="Hamada T."/>
            <person name="Haseloff J."/>
            <person name="Hetherington A."/>
            <person name="Higo A."/>
            <person name="Hirakawa Y."/>
            <person name="Hundley H."/>
            <person name="Ikeda Y."/>
            <person name="Inoue K."/>
            <person name="Inoue S."/>
            <person name="Ishida S."/>
            <person name="Jia Q."/>
            <person name="Kakita M."/>
            <person name="Kanazawa T."/>
            <person name="Kawai Y."/>
            <person name="Kawashima T."/>
            <person name="Kennedy M."/>
            <person name="Kinose K."/>
            <person name="Kinoshita T."/>
            <person name="Kohara Y."/>
            <person name="Koide E."/>
            <person name="Komatsu K."/>
            <person name="Kopischke S."/>
            <person name="Kubo M."/>
            <person name="Kyozuka J."/>
            <person name="Lagercrantz U."/>
            <person name="Lin S."/>
            <person name="Lindquist E."/>
            <person name="Lipzen A."/>
            <person name="Lu C."/>
            <person name="Luna E."/>
            <person name="Martienssen R."/>
            <person name="Minamino N."/>
            <person name="Mizutani M."/>
            <person name="Mizutani M."/>
            <person name="Mochizuki N."/>
            <person name="Monte I."/>
            <person name="Mosher R."/>
            <person name="Nagasaki H."/>
            <person name="Nakagami H."/>
            <person name="Naramoto S."/>
            <person name="Nishitani K."/>
            <person name="Ohtani M."/>
            <person name="Okamoto T."/>
            <person name="Okumura M."/>
            <person name="Phillips J."/>
            <person name="Pollak B."/>
            <person name="Reinders A."/>
            <person name="Roevekamp M."/>
            <person name="Sano R."/>
            <person name="Sawa S."/>
            <person name="Schmid M."/>
            <person name="Shirakawa M."/>
            <person name="Solano R."/>
            <person name="Spunde A."/>
            <person name="Suetsugu N."/>
            <person name="Sugano S."/>
            <person name="Sugiyama A."/>
            <person name="Sun R."/>
            <person name="Suzuki Y."/>
            <person name="Takenaka M."/>
            <person name="Takezawa D."/>
            <person name="Tomogane H."/>
            <person name="Tsuzuki M."/>
            <person name="Ueda T."/>
            <person name="Umeda M."/>
            <person name="Ward J."/>
            <person name="Watanabe Y."/>
            <person name="Yazaki K."/>
            <person name="Yokoyama R."/>
            <person name="Yoshitake Y."/>
            <person name="Yotsui I."/>
            <person name="Zachgo S."/>
            <person name="Schmutz J."/>
        </authorList>
    </citation>
    <scope>NUCLEOTIDE SEQUENCE [LARGE SCALE GENOMIC DNA]</scope>
    <source>
        <strain evidence="2">cv. B-3</strain>
    </source>
</reference>
<evidence type="ECO:0000313" key="2">
    <source>
        <dbReference type="Proteomes" id="UP000264353"/>
    </source>
</evidence>
<organism evidence="1 2">
    <name type="scientific">Brassica campestris</name>
    <name type="common">Field mustard</name>
    <dbReference type="NCBI Taxonomy" id="3711"/>
    <lineage>
        <taxon>Eukaryota</taxon>
        <taxon>Viridiplantae</taxon>
        <taxon>Streptophyta</taxon>
        <taxon>Embryophyta</taxon>
        <taxon>Tracheophyta</taxon>
        <taxon>Spermatophyta</taxon>
        <taxon>Magnoliopsida</taxon>
        <taxon>eudicotyledons</taxon>
        <taxon>Gunneridae</taxon>
        <taxon>Pentapetalae</taxon>
        <taxon>rosids</taxon>
        <taxon>malvids</taxon>
        <taxon>Brassicales</taxon>
        <taxon>Brassicaceae</taxon>
        <taxon>Brassiceae</taxon>
        <taxon>Brassica</taxon>
    </lineage>
</organism>
<name>A0A397YS01_BRACM</name>
<sequence>MAGQKQILIKKICFVVGRGVRTGGFFIPGSPLPVCVSCSLRNFTLFIIMHRNSTDSHETLISHSTWSCNTLRHSCPTQQACALREHHKIMYLEI</sequence>